<name>A0A8B6M6J3_METTU</name>
<dbReference type="AlphaFoldDB" id="A0A8B6M6J3"/>
<accession>A0A8B6M6J3</accession>
<dbReference type="Proteomes" id="UP000485880">
    <property type="component" value="Unassembled WGS sequence"/>
</dbReference>
<dbReference type="EMBL" id="CABFMQ020000084">
    <property type="protein sequence ID" value="VTZ50663.1"/>
    <property type="molecule type" value="Genomic_DNA"/>
</dbReference>
<protein>
    <submittedName>
        <fullName evidence="1">Uncharacterized protein</fullName>
    </submittedName>
</protein>
<reference evidence="1 2" key="1">
    <citation type="submission" date="2019-05" db="EMBL/GenBank/DDBJ databases">
        <authorList>
            <person name="Farhan Ul Haque M."/>
        </authorList>
    </citation>
    <scope>NUCLEOTIDE SEQUENCE [LARGE SCALE GENOMIC DNA]</scope>
    <source>
        <strain evidence="1">2</strain>
    </source>
</reference>
<proteinExistence type="predicted"/>
<comment type="caution">
    <text evidence="1">The sequence shown here is derived from an EMBL/GenBank/DDBJ whole genome shotgun (WGS) entry which is preliminary data.</text>
</comment>
<organism evidence="1 2">
    <name type="scientific">Methylocella tundrae</name>
    <dbReference type="NCBI Taxonomy" id="227605"/>
    <lineage>
        <taxon>Bacteria</taxon>
        <taxon>Pseudomonadati</taxon>
        <taxon>Pseudomonadota</taxon>
        <taxon>Alphaproteobacteria</taxon>
        <taxon>Hyphomicrobiales</taxon>
        <taxon>Beijerinckiaceae</taxon>
        <taxon>Methylocella</taxon>
    </lineage>
</organism>
<keyword evidence="2" id="KW-1185">Reference proteome</keyword>
<evidence type="ECO:0000313" key="2">
    <source>
        <dbReference type="Proteomes" id="UP000485880"/>
    </source>
</evidence>
<gene>
    <name evidence="1" type="ORF">MPC4_270024</name>
</gene>
<evidence type="ECO:0000313" key="1">
    <source>
        <dbReference type="EMBL" id="VTZ50663.1"/>
    </source>
</evidence>
<sequence length="83" mass="9297">MMCPALRTVGQVAEFSFRVLGAAALALRRSLVLYWRGDTIELPKGSAWTQAWRLPVLVMACVGWSDRSIADGLRLCRFFLPAR</sequence>